<feature type="compositionally biased region" description="Polar residues" evidence="1">
    <location>
        <begin position="992"/>
        <end position="1001"/>
    </location>
</feature>
<feature type="compositionally biased region" description="Low complexity" evidence="1">
    <location>
        <begin position="189"/>
        <end position="202"/>
    </location>
</feature>
<reference evidence="3" key="1">
    <citation type="journal article" date="2021" name="Proc. Natl. Acad. Sci. U.S.A.">
        <title>Three genomes in the algal genus Volvox reveal the fate of a haploid sex-determining region after a transition to homothallism.</title>
        <authorList>
            <person name="Yamamoto K."/>
            <person name="Hamaji T."/>
            <person name="Kawai-Toyooka H."/>
            <person name="Matsuzaki R."/>
            <person name="Takahashi F."/>
            <person name="Nishimura Y."/>
            <person name="Kawachi M."/>
            <person name="Noguchi H."/>
            <person name="Minakuchi Y."/>
            <person name="Umen J.G."/>
            <person name="Toyoda A."/>
            <person name="Nozaki H."/>
        </authorList>
    </citation>
    <scope>NUCLEOTIDE SEQUENCE</scope>
    <source>
        <strain evidence="3">NIES-3785</strain>
        <strain evidence="2">NIES-3786</strain>
    </source>
</reference>
<evidence type="ECO:0000313" key="3">
    <source>
        <dbReference type="EMBL" id="GIM14508.1"/>
    </source>
</evidence>
<name>A0A8J4LXT7_9CHLO</name>
<accession>A0A8J4LXT7</accession>
<evidence type="ECO:0000256" key="1">
    <source>
        <dbReference type="SAM" id="MobiDB-lite"/>
    </source>
</evidence>
<dbReference type="EMBL" id="BNCQ01000057">
    <property type="protein sequence ID" value="GIM14508.1"/>
    <property type="molecule type" value="Genomic_DNA"/>
</dbReference>
<feature type="compositionally biased region" description="Low complexity" evidence="1">
    <location>
        <begin position="1216"/>
        <end position="1229"/>
    </location>
</feature>
<feature type="compositionally biased region" description="Low complexity" evidence="1">
    <location>
        <begin position="340"/>
        <end position="353"/>
    </location>
</feature>
<protein>
    <submittedName>
        <fullName evidence="3">Uncharacterized protein</fullName>
    </submittedName>
</protein>
<keyword evidence="5" id="KW-1185">Reference proteome</keyword>
<feature type="compositionally biased region" description="Basic and acidic residues" evidence="1">
    <location>
        <begin position="303"/>
        <end position="312"/>
    </location>
</feature>
<dbReference type="Proteomes" id="UP000747110">
    <property type="component" value="Unassembled WGS sequence"/>
</dbReference>
<dbReference type="EMBL" id="BNCP01000017">
    <property type="protein sequence ID" value="GIL80257.1"/>
    <property type="molecule type" value="Genomic_DNA"/>
</dbReference>
<gene>
    <name evidence="2" type="ORF">Vretifemale_9427</name>
    <name evidence="3" type="ORF">Vretimale_17408</name>
</gene>
<evidence type="ECO:0000313" key="4">
    <source>
        <dbReference type="Proteomes" id="UP000722791"/>
    </source>
</evidence>
<sequence length="2174" mass="226078">MLSPSAAKFTTSAPQPLGVAAGPPHLERQSLTCADRLTADGIQPSNRMYGAASSHTCSRSSMGGAPSGSWCFPPVRAGGGWCGGSGPQLHHTEFRCVAGICRSTCCCRHHRRRRRCLCATAATSAAATTAASGISEGDGVPMAIRNLGNGATVAPFGLGRTNSCSIRSSKSDRSIRNSKNQNASDVGTAAAAGMAPPAAASPFSETPKPYWRTGGQRGDGLHISPSAHSGGANEVTSPDAMTRNRSESASGSGSEGGTHGTMRQVRADHGLPDTPLASDISTPYGMHGSTPIGGTAGLKTRRSRPDQGKDGLDSLDPEVQVRQGDMYGRPRKRPALGPEAAAALARTASAATASRRRWVSDDGGGSSSSSKTIGSASELPAQPAAVMRAIKTCATATELQRLYRLAQPPAVVDLATPDGTATSVKNMQPAVSTELTGAAAGSMPVEQDGGVAAVPVVGGVLNDLHLVAMLTHLAQLAAAEAPLSSPRQRFGDRHRIGAGVVAAHSATLDVAAFGWEVAMAIGVRLAMGSEVLSQPRAASNSLWAAAKLGLTLRAAWWEALATPLLRSQNSTASSDNDWMPPLPMTGRDLCNAVYALGVATAAATGSGGGGGDLNRSDGDGRAVSGAARRFESRLRTVGSELLGACTASRLKGCKAQELSSLLYGAGLLRLQPSATWLEDCYSPALLAVMPFAGPQVVANVLGALQRFEAAPPLELTTALLQVSKAMLTCTAAATSGPATAPSHHPHYQQTHPTQQELLRQQHQQLGPSDLTCVLQSSPPTAAGLQEQQRQPQQWNHLPLPPDMMVTVIWSVGRLYGRGALRNLNADPSRAGLWQSSAATASTTTAAAADNSAEGLSNSWLSAAVGASSRVLLRQLAAAAAAENRQEPPRSGERRREVTPPLGPRSLAALANALSLLQVTPAGSADDVNSDVWRLLYTAALRLCREPLHGTAVVGSSSRSSMSSGDSYTRWDPRDVFSLLSAAVTALDLASEDSTPFSETTTQVQLSHSQQHQQSHSRRHAGQQQLQTQGSSAAVAALALRFVSARPPAELVEALLLRLLPTLPPLQLEPATVGTSAVEHNTRALKGPYVSGYSIGAATAGAAASEAVATAVANRPGGDRGGGGSCPDSVLVGCVWALGKLRFRPSQDILAALAIAARGRVARLPPPSLAQLLWSFAILQQLSPPQGPQQSSILTLAPGLQRRIRSTLERTCGGGAAPAAVGVTPPGQGAKDAVPPLPPRTVVQLVSSLRRLRISMPPTLTYRMTSALVRPAVQQISQDLQLQQRRILTIRADDCGGGAGGGENASRVSTSALPMAEAPRLYESVRLLGALASAAASLCDSVAEWRERNTTRGDGGSGDGGSSSGSSESRTSSLSRSGRMLPRGRRSSETGFPAPPVDLRRTGLRLALWEAGWLAVRTASSCIKDEQDLQRHEHQVQRLLSPFSPPSIPLRDWCSYLAGLRRLGFRPPLDLSTALLEYLALPGPLAQLQTCSVREIVALACELSYIAARRPQRRLPYSAAKLRLLRRQVRAAPQGSALAAAHCQVAGLLPVNEDAVEGGLRTRGLAAERYVRNGGGGGDDTSADIGFGGEPRQRHRRIDWLVQSRVGPALLAAAQRMGEGSGSGGGTAARPPMVSVRQAATLLRALRRLRLQLPAPVLAALMRASAGGSGAIAWSPSTDLADIVRMAMAVAAAMPVLPTTTSNLQAEARGTGSAASSPVPLMAVESRTESAAVAEAVAGAIKSTSNDALAEVEMADGRMSVAAADWLAHIAARTEAHLVAAPPIVLLEVLLPLVAELVEAARRADWMQDVVQSRILAATFAACIRTLRDGGAPLLFISRLLDALLALTVSRPPVRRRSTAAGGAPSNGGRTRGLRTRTRFAPSQPTKGRPPLLDVRLPDDLWIAVYRASYRQMATALPLAAASVAATATATGISTSASVGSGAAVAALAAEAAGGSDRVAMTSSDVAAAAAAASAPSPSPIIASGNAGVGGLARGDGASQGPFGPRRLGASEAAVQPLEGRKPSVELFDRGGRTAPVCTAATTVLGRQVIMLAYSLARHPPLRPPPDRWMRLMLLAVEADLASLGAWECANLCVSLVRLGCVPGASWLDRFGLQVELIRALTEKTEHTLLSRAWLGLRQLRDRQNHQSQQKQQQLNEQPLAPGDCGAPLTDKKSD</sequence>
<organism evidence="3 4">
    <name type="scientific">Volvox reticuliferus</name>
    <dbReference type="NCBI Taxonomy" id="1737510"/>
    <lineage>
        <taxon>Eukaryota</taxon>
        <taxon>Viridiplantae</taxon>
        <taxon>Chlorophyta</taxon>
        <taxon>core chlorophytes</taxon>
        <taxon>Chlorophyceae</taxon>
        <taxon>CS clade</taxon>
        <taxon>Chlamydomonadales</taxon>
        <taxon>Volvocaceae</taxon>
        <taxon>Volvox</taxon>
    </lineage>
</organism>
<feature type="compositionally biased region" description="Low complexity" evidence="1">
    <location>
        <begin position="1002"/>
        <end position="1013"/>
    </location>
</feature>
<feature type="region of interest" description="Disordered" evidence="1">
    <location>
        <begin position="165"/>
        <end position="380"/>
    </location>
</feature>
<evidence type="ECO:0000313" key="5">
    <source>
        <dbReference type="Proteomes" id="UP000747110"/>
    </source>
</evidence>
<feature type="region of interest" description="Disordered" evidence="1">
    <location>
        <begin position="735"/>
        <end position="755"/>
    </location>
</feature>
<feature type="region of interest" description="Disordered" evidence="1">
    <location>
        <begin position="1"/>
        <end position="21"/>
    </location>
</feature>
<feature type="compositionally biased region" description="Gly residues" evidence="1">
    <location>
        <begin position="1352"/>
        <end position="1362"/>
    </location>
</feature>
<feature type="compositionally biased region" description="Low complexity" evidence="1">
    <location>
        <begin position="2145"/>
        <end position="2157"/>
    </location>
</feature>
<dbReference type="Proteomes" id="UP000722791">
    <property type="component" value="Unassembled WGS sequence"/>
</dbReference>
<feature type="compositionally biased region" description="Low complexity" evidence="1">
    <location>
        <begin position="1363"/>
        <end position="1378"/>
    </location>
</feature>
<dbReference type="OrthoDB" id="546454at2759"/>
<comment type="caution">
    <text evidence="3">The sequence shown here is derived from an EMBL/GenBank/DDBJ whole genome shotgun (WGS) entry which is preliminary data.</text>
</comment>
<feature type="region of interest" description="Disordered" evidence="1">
    <location>
        <begin position="1216"/>
        <end position="1235"/>
    </location>
</feature>
<feature type="region of interest" description="Disordered" evidence="1">
    <location>
        <begin position="1347"/>
        <end position="1395"/>
    </location>
</feature>
<feature type="region of interest" description="Disordered" evidence="1">
    <location>
        <begin position="992"/>
        <end position="1027"/>
    </location>
</feature>
<feature type="region of interest" description="Disordered" evidence="1">
    <location>
        <begin position="880"/>
        <end position="902"/>
    </location>
</feature>
<feature type="region of interest" description="Disordered" evidence="1">
    <location>
        <begin position="2144"/>
        <end position="2174"/>
    </location>
</feature>
<proteinExistence type="predicted"/>
<feature type="compositionally biased region" description="Basic and acidic residues" evidence="1">
    <location>
        <begin position="883"/>
        <end position="897"/>
    </location>
</feature>
<evidence type="ECO:0000313" key="2">
    <source>
        <dbReference type="EMBL" id="GIL80257.1"/>
    </source>
</evidence>